<accession>A0A8D8VZZ8</accession>
<keyword evidence="1" id="KW-0812">Transmembrane</keyword>
<feature type="transmembrane region" description="Helical" evidence="1">
    <location>
        <begin position="12"/>
        <end position="32"/>
    </location>
</feature>
<dbReference type="AlphaFoldDB" id="A0A8D8VZZ8"/>
<organism evidence="2">
    <name type="scientific">Cacopsylla melanoneura</name>
    <dbReference type="NCBI Taxonomy" id="428564"/>
    <lineage>
        <taxon>Eukaryota</taxon>
        <taxon>Metazoa</taxon>
        <taxon>Ecdysozoa</taxon>
        <taxon>Arthropoda</taxon>
        <taxon>Hexapoda</taxon>
        <taxon>Insecta</taxon>
        <taxon>Pterygota</taxon>
        <taxon>Neoptera</taxon>
        <taxon>Paraneoptera</taxon>
        <taxon>Hemiptera</taxon>
        <taxon>Sternorrhyncha</taxon>
        <taxon>Psylloidea</taxon>
        <taxon>Psyllidae</taxon>
        <taxon>Psyllinae</taxon>
        <taxon>Cacopsylla</taxon>
    </lineage>
</organism>
<dbReference type="EMBL" id="HBUF01109088">
    <property type="protein sequence ID" value="CAG6639829.1"/>
    <property type="molecule type" value="Transcribed_RNA"/>
</dbReference>
<reference evidence="2" key="1">
    <citation type="submission" date="2021-05" db="EMBL/GenBank/DDBJ databases">
        <authorList>
            <person name="Alioto T."/>
            <person name="Alioto T."/>
            <person name="Gomez Garrido J."/>
        </authorList>
    </citation>
    <scope>NUCLEOTIDE SEQUENCE</scope>
</reference>
<evidence type="ECO:0000256" key="1">
    <source>
        <dbReference type="SAM" id="Phobius"/>
    </source>
</evidence>
<keyword evidence="1" id="KW-0472">Membrane</keyword>
<sequence>MCMCMLVRGSLVPTHMAEFFFSLYFPFYFSCFSTQVNCREFSFLLPLRYDFSFNLLSGYVLRLFLFCTFFSSPFPPPFFYLFTSSVSSFLLLSFYIPNLINIDKVL</sequence>
<name>A0A8D8VZZ8_9HEMI</name>
<feature type="transmembrane region" description="Helical" evidence="1">
    <location>
        <begin position="53"/>
        <end position="72"/>
    </location>
</feature>
<keyword evidence="1" id="KW-1133">Transmembrane helix</keyword>
<protein>
    <submittedName>
        <fullName evidence="2">Uncharacterized protein</fullName>
    </submittedName>
</protein>
<proteinExistence type="predicted"/>
<feature type="transmembrane region" description="Helical" evidence="1">
    <location>
        <begin position="78"/>
        <end position="96"/>
    </location>
</feature>
<evidence type="ECO:0000313" key="2">
    <source>
        <dbReference type="EMBL" id="CAG6639829.1"/>
    </source>
</evidence>